<keyword evidence="2" id="KW-1185">Reference proteome</keyword>
<gene>
    <name evidence="1" type="ORF">C5F47_02705</name>
</gene>
<dbReference type="KEGG" id="ncl:C5F47_02705"/>
<protein>
    <submittedName>
        <fullName evidence="1">Uncharacterized protein</fullName>
    </submittedName>
</protein>
<dbReference type="RefSeq" id="WP_179361385.1">
    <property type="nucleotide sequence ID" value="NZ_CP026993.1"/>
</dbReference>
<organism evidence="1 2">
    <name type="scientific">Nitrosopumilus cobalaminigenes</name>
    <dbReference type="NCBI Taxonomy" id="1470066"/>
    <lineage>
        <taxon>Archaea</taxon>
        <taxon>Nitrososphaerota</taxon>
        <taxon>Nitrososphaeria</taxon>
        <taxon>Nitrosopumilales</taxon>
        <taxon>Nitrosopumilaceae</taxon>
        <taxon>Nitrosopumilus</taxon>
    </lineage>
</organism>
<accession>A0A7D5M1Q3</accession>
<evidence type="ECO:0000313" key="1">
    <source>
        <dbReference type="EMBL" id="QLH02547.1"/>
    </source>
</evidence>
<dbReference type="AlphaFoldDB" id="A0A7D5M1Q3"/>
<reference evidence="1 2" key="1">
    <citation type="submission" date="2018-02" db="EMBL/GenBank/DDBJ databases">
        <title>Complete genome of Nitrosopumilus cobalaminigenes HCA1.</title>
        <authorList>
            <person name="Qin W."/>
            <person name="Zheng Y."/>
            <person name="Stahl D.A."/>
        </authorList>
    </citation>
    <scope>NUCLEOTIDE SEQUENCE [LARGE SCALE GENOMIC DNA]</scope>
    <source>
        <strain evidence="1 2">HCA1</strain>
    </source>
</reference>
<dbReference type="GeneID" id="56058896"/>
<proteinExistence type="predicted"/>
<name>A0A7D5M1Q3_9ARCH</name>
<dbReference type="Proteomes" id="UP000509771">
    <property type="component" value="Chromosome"/>
</dbReference>
<sequence length="203" mass="23443">MSKLELSYSGYVCAPYLHNHESVELKESWTNSKNIEKLFFVTGTFSTESKPYFSDSTNHYILAKFKDSAQITKDLIEHNQDKTSFLFNIKDDLFQREVPGETNFVSVYYLEYGDDGDDLQEIANLLLKRDKIEIAGFGNMSTYCLNPSKFTFPYSENIVVIEVASEKSHQSVKKYCDQTRRDINRKGMTMTNLMSLSILDQLK</sequence>
<dbReference type="OrthoDB" id="8197at2157"/>
<evidence type="ECO:0000313" key="2">
    <source>
        <dbReference type="Proteomes" id="UP000509771"/>
    </source>
</evidence>
<dbReference type="EMBL" id="CP026993">
    <property type="protein sequence ID" value="QLH02547.1"/>
    <property type="molecule type" value="Genomic_DNA"/>
</dbReference>